<dbReference type="InterPro" id="IPR001173">
    <property type="entry name" value="Glyco_trans_2-like"/>
</dbReference>
<comment type="caution">
    <text evidence="10">The sequence shown here is derived from an EMBL/GenBank/DDBJ whole genome shotgun (WGS) entry which is preliminary data.</text>
</comment>
<keyword evidence="1" id="KW-1003">Cell membrane</keyword>
<dbReference type="PANTHER" id="PTHR48090:SF3">
    <property type="entry name" value="UNDECAPRENYL-PHOSPHATE 4-DEOXY-4-FORMAMIDO-L-ARABINOSE TRANSFERASE"/>
    <property type="match status" value="1"/>
</dbReference>
<evidence type="ECO:0000313" key="11">
    <source>
        <dbReference type="Proteomes" id="UP000176800"/>
    </source>
</evidence>
<dbReference type="GO" id="GO:0005886">
    <property type="term" value="C:plasma membrane"/>
    <property type="evidence" value="ECO:0007669"/>
    <property type="project" value="TreeGrafter"/>
</dbReference>
<dbReference type="GO" id="GO:0016757">
    <property type="term" value="F:glycosyltransferase activity"/>
    <property type="evidence" value="ECO:0007669"/>
    <property type="project" value="UniProtKB-KW"/>
</dbReference>
<dbReference type="GO" id="GO:0009103">
    <property type="term" value="P:lipopolysaccharide biosynthetic process"/>
    <property type="evidence" value="ECO:0007669"/>
    <property type="project" value="UniProtKB-KW"/>
</dbReference>
<name>A0A1G2U1T9_9BACT</name>
<dbReference type="InterPro" id="IPR029044">
    <property type="entry name" value="Nucleotide-diphossugar_trans"/>
</dbReference>
<evidence type="ECO:0000313" key="10">
    <source>
        <dbReference type="EMBL" id="OHB03444.1"/>
    </source>
</evidence>
<dbReference type="PANTHER" id="PTHR48090">
    <property type="entry name" value="UNDECAPRENYL-PHOSPHATE 4-DEOXY-4-FORMAMIDO-L-ARABINOSE TRANSFERASE-RELATED"/>
    <property type="match status" value="1"/>
</dbReference>
<feature type="transmembrane region" description="Helical" evidence="8">
    <location>
        <begin position="264"/>
        <end position="283"/>
    </location>
</feature>
<evidence type="ECO:0000256" key="1">
    <source>
        <dbReference type="ARBA" id="ARBA00022475"/>
    </source>
</evidence>
<keyword evidence="7 8" id="KW-0472">Membrane</keyword>
<dbReference type="CDD" id="cd04187">
    <property type="entry name" value="DPM1_like_bac"/>
    <property type="match status" value="1"/>
</dbReference>
<keyword evidence="5" id="KW-0448">Lipopolysaccharide biosynthesis</keyword>
<dbReference type="EMBL" id="MHWE01000018">
    <property type="protein sequence ID" value="OHB03444.1"/>
    <property type="molecule type" value="Genomic_DNA"/>
</dbReference>
<feature type="transmembrane region" description="Helical" evidence="8">
    <location>
        <begin position="228"/>
        <end position="252"/>
    </location>
</feature>
<evidence type="ECO:0000256" key="7">
    <source>
        <dbReference type="ARBA" id="ARBA00023136"/>
    </source>
</evidence>
<keyword evidence="2" id="KW-0328">Glycosyltransferase</keyword>
<evidence type="ECO:0000256" key="6">
    <source>
        <dbReference type="ARBA" id="ARBA00022989"/>
    </source>
</evidence>
<dbReference type="Pfam" id="PF00535">
    <property type="entry name" value="Glycos_transf_2"/>
    <property type="match status" value="1"/>
</dbReference>
<organism evidence="10 11">
    <name type="scientific">Candidatus Zambryskibacteria bacterium RIFCSPLOWO2_01_FULL_45_21</name>
    <dbReference type="NCBI Taxonomy" id="1802761"/>
    <lineage>
        <taxon>Bacteria</taxon>
        <taxon>Candidatus Zambryskiibacteriota</taxon>
    </lineage>
</organism>
<keyword evidence="6 8" id="KW-1133">Transmembrane helix</keyword>
<keyword evidence="3" id="KW-0808">Transferase</keyword>
<protein>
    <recommendedName>
        <fullName evidence="9">Glycosyltransferase 2-like domain-containing protein</fullName>
    </recommendedName>
</protein>
<evidence type="ECO:0000256" key="2">
    <source>
        <dbReference type="ARBA" id="ARBA00022676"/>
    </source>
</evidence>
<dbReference type="InterPro" id="IPR050256">
    <property type="entry name" value="Glycosyltransferase_2"/>
</dbReference>
<keyword evidence="4 8" id="KW-0812">Transmembrane</keyword>
<dbReference type="AlphaFoldDB" id="A0A1G2U1T9"/>
<dbReference type="SUPFAM" id="SSF53448">
    <property type="entry name" value="Nucleotide-diphospho-sugar transferases"/>
    <property type="match status" value="1"/>
</dbReference>
<dbReference type="Proteomes" id="UP000176800">
    <property type="component" value="Unassembled WGS sequence"/>
</dbReference>
<gene>
    <name evidence="10" type="ORF">A3B14_02855</name>
</gene>
<accession>A0A1G2U1T9</accession>
<evidence type="ECO:0000256" key="4">
    <source>
        <dbReference type="ARBA" id="ARBA00022692"/>
    </source>
</evidence>
<dbReference type="Gene3D" id="3.90.550.10">
    <property type="entry name" value="Spore Coat Polysaccharide Biosynthesis Protein SpsA, Chain A"/>
    <property type="match status" value="1"/>
</dbReference>
<feature type="domain" description="Glycosyltransferase 2-like" evidence="9">
    <location>
        <begin position="3"/>
        <end position="160"/>
    </location>
</feature>
<sequence>MISVIVPLLNEEENVARLHKVIVGSLKIQTKPYEIIFVDGGSSDRTIEIAERLVPVRLIKMQRSYSQTSAIDTGLYYAKGEIIVLIDADFQNDPADIPRFLEKLDEGYDVVLGWRQNRKDRWTRIWFSKIANLISRKLLGLNVHDFGCGLKVYRSRFIKDFRLWGEAQVFLPAVAKERGARIAEIPVRHYSRESGASKVNISSMVRGVFDLLGIVFFVKYFSRPLRFFGGWGLISVSLSLLSFLAAVVLRLADILNFTETPLPIIGSLFAILGVLLLMMGFLAEMLLRIYYTATGASPNMVKEITETNE</sequence>
<evidence type="ECO:0000259" key="9">
    <source>
        <dbReference type="Pfam" id="PF00535"/>
    </source>
</evidence>
<proteinExistence type="predicted"/>
<evidence type="ECO:0000256" key="3">
    <source>
        <dbReference type="ARBA" id="ARBA00022679"/>
    </source>
</evidence>
<reference evidence="10 11" key="1">
    <citation type="journal article" date="2016" name="Nat. Commun.">
        <title>Thousands of microbial genomes shed light on interconnected biogeochemical processes in an aquifer system.</title>
        <authorList>
            <person name="Anantharaman K."/>
            <person name="Brown C.T."/>
            <person name="Hug L.A."/>
            <person name="Sharon I."/>
            <person name="Castelle C.J."/>
            <person name="Probst A.J."/>
            <person name="Thomas B.C."/>
            <person name="Singh A."/>
            <person name="Wilkins M.J."/>
            <person name="Karaoz U."/>
            <person name="Brodie E.L."/>
            <person name="Williams K.H."/>
            <person name="Hubbard S.S."/>
            <person name="Banfield J.F."/>
        </authorList>
    </citation>
    <scope>NUCLEOTIDE SEQUENCE [LARGE SCALE GENOMIC DNA]</scope>
</reference>
<evidence type="ECO:0000256" key="5">
    <source>
        <dbReference type="ARBA" id="ARBA00022985"/>
    </source>
</evidence>
<evidence type="ECO:0000256" key="8">
    <source>
        <dbReference type="SAM" id="Phobius"/>
    </source>
</evidence>